<reference evidence="9" key="1">
    <citation type="submission" date="2021-06" db="EMBL/GenBank/DDBJ databases">
        <title>Novel Mycoplasma species detected in California sea lions (Zalophus californianus) from the USA.</title>
        <authorList>
            <person name="Volokhov D.V."/>
            <person name="Furtak V.A."/>
            <person name="Zagorodnyaya T.A."/>
        </authorList>
    </citation>
    <scope>NUCLEOTIDE SEQUENCE [LARGE SCALE GENOMIC DNA]</scope>
    <source>
        <strain evidence="9">CSL 5346</strain>
    </source>
</reference>
<keyword evidence="10" id="KW-1185">Reference proteome</keyword>
<feature type="transmembrane region" description="Helical" evidence="7">
    <location>
        <begin position="224"/>
        <end position="249"/>
    </location>
</feature>
<gene>
    <name evidence="9" type="ORF">KQ875_00895</name>
</gene>
<feature type="transmembrane region" description="Helical" evidence="7">
    <location>
        <begin position="182"/>
        <end position="203"/>
    </location>
</feature>
<proteinExistence type="inferred from homology"/>
<evidence type="ECO:0000259" key="8">
    <source>
        <dbReference type="PROSITE" id="PS50928"/>
    </source>
</evidence>
<protein>
    <submittedName>
        <fullName evidence="9">Carbohydrate ABC transporter permease</fullName>
    </submittedName>
</protein>
<evidence type="ECO:0000313" key="10">
    <source>
        <dbReference type="Proteomes" id="UP000718793"/>
    </source>
</evidence>
<evidence type="ECO:0000256" key="4">
    <source>
        <dbReference type="ARBA" id="ARBA00022692"/>
    </source>
</evidence>
<evidence type="ECO:0000256" key="6">
    <source>
        <dbReference type="ARBA" id="ARBA00023136"/>
    </source>
</evidence>
<accession>A0ABS6DQM6</accession>
<comment type="caution">
    <text evidence="9">The sequence shown here is derived from an EMBL/GenBank/DDBJ whole genome shotgun (WGS) entry which is preliminary data.</text>
</comment>
<feature type="transmembrane region" description="Helical" evidence="7">
    <location>
        <begin position="111"/>
        <end position="136"/>
    </location>
</feature>
<name>A0ABS6DQM6_9MOLU</name>
<evidence type="ECO:0000256" key="1">
    <source>
        <dbReference type="ARBA" id="ARBA00004651"/>
    </source>
</evidence>
<dbReference type="CDD" id="cd06261">
    <property type="entry name" value="TM_PBP2"/>
    <property type="match status" value="1"/>
</dbReference>
<evidence type="ECO:0000256" key="7">
    <source>
        <dbReference type="RuleBase" id="RU363032"/>
    </source>
</evidence>
<comment type="similarity">
    <text evidence="7">Belongs to the binding-protein-dependent transport system permease family.</text>
</comment>
<keyword evidence="2 7" id="KW-0813">Transport</keyword>
<keyword evidence="4 7" id="KW-0812">Transmembrane</keyword>
<feature type="domain" description="ABC transmembrane type-1" evidence="8">
    <location>
        <begin position="111"/>
        <end position="311"/>
    </location>
</feature>
<dbReference type="PANTHER" id="PTHR43744:SF12">
    <property type="entry name" value="ABC TRANSPORTER PERMEASE PROTEIN MG189-RELATED"/>
    <property type="match status" value="1"/>
</dbReference>
<dbReference type="PANTHER" id="PTHR43744">
    <property type="entry name" value="ABC TRANSPORTER PERMEASE PROTEIN MG189-RELATED-RELATED"/>
    <property type="match status" value="1"/>
</dbReference>
<feature type="transmembrane region" description="Helical" evidence="7">
    <location>
        <begin position="33"/>
        <end position="60"/>
    </location>
</feature>
<evidence type="ECO:0000256" key="2">
    <source>
        <dbReference type="ARBA" id="ARBA00022448"/>
    </source>
</evidence>
<dbReference type="InterPro" id="IPR000515">
    <property type="entry name" value="MetI-like"/>
</dbReference>
<keyword evidence="5 7" id="KW-1133">Transmembrane helix</keyword>
<dbReference type="Proteomes" id="UP000718793">
    <property type="component" value="Unassembled WGS sequence"/>
</dbReference>
<organism evidence="9 10">
    <name type="scientific">Mycoplasma zalophi</name>
    <dbReference type="NCBI Taxonomy" id="191287"/>
    <lineage>
        <taxon>Bacteria</taxon>
        <taxon>Bacillati</taxon>
        <taxon>Mycoplasmatota</taxon>
        <taxon>Mollicutes</taxon>
        <taxon>Mycoplasmataceae</taxon>
        <taxon>Mycoplasma</taxon>
    </lineage>
</organism>
<feature type="transmembrane region" description="Helical" evidence="7">
    <location>
        <begin position="288"/>
        <end position="311"/>
    </location>
</feature>
<comment type="subcellular location">
    <subcellularLocation>
        <location evidence="1 7">Cell membrane</location>
        <topology evidence="1 7">Multi-pass membrane protein</topology>
    </subcellularLocation>
</comment>
<sequence length="328" mass="37157">MFRTKLWIKEKYLKKSLASKQEKISKQVETANLIGNLLGFFFKFFVFVFFGLLILFPFYFMISMSLLDTQVVLISDNSNLPIYPKKFEGDGLSLHFENFQQAFQSGYFKSLVMTAGVTAISVVGKIFFSITFGYAFSLRKWKFKNASWLLFLSLLVLPEVALLSGQYKIAVTLGWQSGPMQLVSLSMPFVASVFSGFMYRNAFEAIPDSVRESAMIDGASEFKFFVKVAIPMVKATTWTVGILTAFAAWNSFIWPSLILSGSNNNGYSVLNLWLFTTGKSTETEVSRVFINIRMAAVILVILPMFITYFFFRKRIMNAISRQGQATKG</sequence>
<dbReference type="RefSeq" id="WP_216488484.1">
    <property type="nucleotide sequence ID" value="NZ_JAHMHH010000001.1"/>
</dbReference>
<evidence type="ECO:0000256" key="5">
    <source>
        <dbReference type="ARBA" id="ARBA00022989"/>
    </source>
</evidence>
<dbReference type="EMBL" id="JAHMHH010000001">
    <property type="protein sequence ID" value="MBU4692155.1"/>
    <property type="molecule type" value="Genomic_DNA"/>
</dbReference>
<keyword evidence="6 7" id="KW-0472">Membrane</keyword>
<dbReference type="Pfam" id="PF00528">
    <property type="entry name" value="BPD_transp_1"/>
    <property type="match status" value="1"/>
</dbReference>
<evidence type="ECO:0000256" key="3">
    <source>
        <dbReference type="ARBA" id="ARBA00022475"/>
    </source>
</evidence>
<keyword evidence="3" id="KW-1003">Cell membrane</keyword>
<evidence type="ECO:0000313" key="9">
    <source>
        <dbReference type="EMBL" id="MBU4692155.1"/>
    </source>
</evidence>
<dbReference type="PROSITE" id="PS50928">
    <property type="entry name" value="ABC_TM1"/>
    <property type="match status" value="1"/>
</dbReference>
<feature type="transmembrane region" description="Helical" evidence="7">
    <location>
        <begin position="148"/>
        <end position="170"/>
    </location>
</feature>